<evidence type="ECO:0000259" key="1">
    <source>
        <dbReference type="PROSITE" id="PS50846"/>
    </source>
</evidence>
<gene>
    <name evidence="2" type="ORF">SAMN02745178_00245</name>
</gene>
<dbReference type="Pfam" id="PF00403">
    <property type="entry name" value="HMA"/>
    <property type="match status" value="1"/>
</dbReference>
<evidence type="ECO:0000313" key="3">
    <source>
        <dbReference type="Proteomes" id="UP000190286"/>
    </source>
</evidence>
<organism evidence="2 3">
    <name type="scientific">Gemmiger formicilis</name>
    <dbReference type="NCBI Taxonomy" id="745368"/>
    <lineage>
        <taxon>Bacteria</taxon>
        <taxon>Bacillati</taxon>
        <taxon>Bacillota</taxon>
        <taxon>Clostridia</taxon>
        <taxon>Eubacteriales</taxon>
        <taxon>Gemmiger</taxon>
    </lineage>
</organism>
<dbReference type="GeneID" id="93336744"/>
<dbReference type="InterPro" id="IPR036163">
    <property type="entry name" value="HMA_dom_sf"/>
</dbReference>
<dbReference type="Proteomes" id="UP000190286">
    <property type="component" value="Unassembled WGS sequence"/>
</dbReference>
<reference evidence="2 3" key="1">
    <citation type="submission" date="2017-02" db="EMBL/GenBank/DDBJ databases">
        <authorList>
            <person name="Peterson S.W."/>
        </authorList>
    </citation>
    <scope>NUCLEOTIDE SEQUENCE [LARGE SCALE GENOMIC DNA]</scope>
    <source>
        <strain evidence="2 3">ATCC 27749</strain>
    </source>
</reference>
<dbReference type="PROSITE" id="PS50846">
    <property type="entry name" value="HMA_2"/>
    <property type="match status" value="1"/>
</dbReference>
<dbReference type="OrthoDB" id="7068874at2"/>
<dbReference type="SUPFAM" id="SSF55008">
    <property type="entry name" value="HMA, heavy metal-associated domain"/>
    <property type="match status" value="1"/>
</dbReference>
<dbReference type="InterPro" id="IPR006121">
    <property type="entry name" value="HMA_dom"/>
</dbReference>
<proteinExistence type="predicted"/>
<accession>A0A1T4WAM5</accession>
<sequence length="71" mass="7814">MQKKFKIEVDCANCAAKIETAIKALPGVKNASVSFMAQKLLLEADDDKFDAVLKDAVKTAKKVEPDFEIEL</sequence>
<dbReference type="CDD" id="cd00371">
    <property type="entry name" value="HMA"/>
    <property type="match status" value="1"/>
</dbReference>
<dbReference type="AlphaFoldDB" id="A0A1T4WAM5"/>
<dbReference type="EMBL" id="FUYF01000001">
    <property type="protein sequence ID" value="SKA74005.1"/>
    <property type="molecule type" value="Genomic_DNA"/>
</dbReference>
<protein>
    <submittedName>
        <fullName evidence="2">Heavy-metal-associated domain-containing protein</fullName>
    </submittedName>
</protein>
<dbReference type="STRING" id="745368.SAMN02745178_00245"/>
<feature type="domain" description="HMA" evidence="1">
    <location>
        <begin position="1"/>
        <end position="68"/>
    </location>
</feature>
<dbReference type="GO" id="GO:0046872">
    <property type="term" value="F:metal ion binding"/>
    <property type="evidence" value="ECO:0007669"/>
    <property type="project" value="InterPro"/>
</dbReference>
<keyword evidence="3" id="KW-1185">Reference proteome</keyword>
<name>A0A1T4WAM5_9FIRM</name>
<dbReference type="RefSeq" id="WP_078783259.1">
    <property type="nucleotide sequence ID" value="NZ_CABIYV010000002.1"/>
</dbReference>
<dbReference type="Gene3D" id="3.30.70.100">
    <property type="match status" value="1"/>
</dbReference>
<evidence type="ECO:0000313" key="2">
    <source>
        <dbReference type="EMBL" id="SKA74005.1"/>
    </source>
</evidence>